<protein>
    <submittedName>
        <fullName evidence="1">Uncharacterized protein</fullName>
    </submittedName>
</protein>
<comment type="caution">
    <text evidence="1">The sequence shown here is derived from an EMBL/GenBank/DDBJ whole genome shotgun (WGS) entry which is preliminary data.</text>
</comment>
<name>A0A1B7KUZ2_PARTM</name>
<dbReference type="AlphaFoldDB" id="A0A1B7KUZ2"/>
<organism evidence="1 2">
    <name type="scientific">Parageobacillus thermoglucosidasius</name>
    <name type="common">Geobacillus thermoglucosidasius</name>
    <dbReference type="NCBI Taxonomy" id="1426"/>
    <lineage>
        <taxon>Bacteria</taxon>
        <taxon>Bacillati</taxon>
        <taxon>Bacillota</taxon>
        <taxon>Bacilli</taxon>
        <taxon>Bacillales</taxon>
        <taxon>Anoxybacillaceae</taxon>
        <taxon>Parageobacillus</taxon>
    </lineage>
</organism>
<proteinExistence type="predicted"/>
<evidence type="ECO:0000313" key="1">
    <source>
        <dbReference type="EMBL" id="OAT73876.1"/>
    </source>
</evidence>
<accession>A0A1B7KUZ2</accession>
<dbReference type="Proteomes" id="UP000078290">
    <property type="component" value="Unassembled WGS sequence"/>
</dbReference>
<evidence type="ECO:0000313" key="2">
    <source>
        <dbReference type="Proteomes" id="UP000078290"/>
    </source>
</evidence>
<dbReference type="EMBL" id="LXMA01000005">
    <property type="protein sequence ID" value="OAT73876.1"/>
    <property type="molecule type" value="Genomic_DNA"/>
</dbReference>
<sequence length="60" mass="7562">MKNIFLFCFSVKVKMQMEFRKLCKKKEAKSDFFFLVVQVYWMEREFLHNKQHSTKCRKKY</sequence>
<gene>
    <name evidence="1" type="ORF">A7K69_16995</name>
</gene>
<reference evidence="2" key="1">
    <citation type="submission" date="2016-05" db="EMBL/GenBank/DDBJ databases">
        <authorList>
            <person name="Wang W."/>
            <person name="Zhu L."/>
        </authorList>
    </citation>
    <scope>NUCLEOTIDE SEQUENCE [LARGE SCALE GENOMIC DNA]</scope>
    <source>
        <strain evidence="2">W-2</strain>
    </source>
</reference>